<comment type="similarity">
    <text evidence="3 10 13">Belongs to the IPP transferase family.</text>
</comment>
<accession>A0A1M6N468</accession>
<keyword evidence="15" id="KW-1185">Reference proteome</keyword>
<protein>
    <recommendedName>
        <fullName evidence="10">tRNA dimethylallyltransferase</fullName>
        <ecNumber evidence="10">2.5.1.75</ecNumber>
    </recommendedName>
    <alternativeName>
        <fullName evidence="10">Dimethylallyl diphosphate:tRNA dimethylallyltransferase</fullName>
        <shortName evidence="10">DMAPP:tRNA dimethylallyltransferase</shortName>
        <shortName evidence="10">DMATase</shortName>
    </alternativeName>
    <alternativeName>
        <fullName evidence="10">Isopentenyl-diphosphate:tRNA isopentenyltransferase</fullName>
        <shortName evidence="10">IPP transferase</shortName>
        <shortName evidence="10">IPPT</shortName>
        <shortName evidence="10">IPTase</shortName>
    </alternativeName>
</protein>
<evidence type="ECO:0000256" key="4">
    <source>
        <dbReference type="ARBA" id="ARBA00022679"/>
    </source>
</evidence>
<evidence type="ECO:0000256" key="6">
    <source>
        <dbReference type="ARBA" id="ARBA00022741"/>
    </source>
</evidence>
<keyword evidence="7 10" id="KW-0067">ATP-binding</keyword>
<feature type="site" description="Interaction with substrate tRNA" evidence="10">
    <location>
        <position position="125"/>
    </location>
</feature>
<dbReference type="Pfam" id="PF01715">
    <property type="entry name" value="IPPT"/>
    <property type="match status" value="1"/>
</dbReference>
<comment type="function">
    <text evidence="2 10 12">Catalyzes the transfer of a dimethylallyl group onto the adenine at position 37 in tRNAs that read codons beginning with uridine, leading to the formation of N6-(dimethylallyl)adenosine (i(6)A).</text>
</comment>
<keyword evidence="4 10" id="KW-0808">Transferase</keyword>
<dbReference type="InterPro" id="IPR039657">
    <property type="entry name" value="Dimethylallyltransferase"/>
</dbReference>
<keyword evidence="5 10" id="KW-0819">tRNA processing</keyword>
<dbReference type="InterPro" id="IPR027417">
    <property type="entry name" value="P-loop_NTPase"/>
</dbReference>
<evidence type="ECO:0000256" key="8">
    <source>
        <dbReference type="ARBA" id="ARBA00022842"/>
    </source>
</evidence>
<dbReference type="Gene3D" id="1.10.20.140">
    <property type="match status" value="1"/>
</dbReference>
<keyword evidence="8 10" id="KW-0460">Magnesium</keyword>
<evidence type="ECO:0000256" key="10">
    <source>
        <dbReference type="HAMAP-Rule" id="MF_00185"/>
    </source>
</evidence>
<evidence type="ECO:0000256" key="7">
    <source>
        <dbReference type="ARBA" id="ARBA00022840"/>
    </source>
</evidence>
<comment type="cofactor">
    <cofactor evidence="1 10">
        <name>Mg(2+)</name>
        <dbReference type="ChEBI" id="CHEBI:18420"/>
    </cofactor>
</comment>
<dbReference type="PANTHER" id="PTHR11088:SF60">
    <property type="entry name" value="TRNA DIMETHYLALLYLTRANSFERASE"/>
    <property type="match status" value="1"/>
</dbReference>
<gene>
    <name evidence="10" type="primary">miaA</name>
    <name evidence="14" type="ORF">SAMN02745243_01706</name>
</gene>
<dbReference type="FunFam" id="1.10.20.140:FF:000001">
    <property type="entry name" value="tRNA dimethylallyltransferase"/>
    <property type="match status" value="1"/>
</dbReference>
<evidence type="ECO:0000256" key="1">
    <source>
        <dbReference type="ARBA" id="ARBA00001946"/>
    </source>
</evidence>
<evidence type="ECO:0000256" key="5">
    <source>
        <dbReference type="ARBA" id="ARBA00022694"/>
    </source>
</evidence>
<dbReference type="RefSeq" id="WP_073108506.1">
    <property type="nucleotide sequence ID" value="NZ_FQZY01000021.1"/>
</dbReference>
<dbReference type="EMBL" id="FQZY01000021">
    <property type="protein sequence ID" value="SHJ90456.1"/>
    <property type="molecule type" value="Genomic_DNA"/>
</dbReference>
<evidence type="ECO:0000256" key="12">
    <source>
        <dbReference type="RuleBase" id="RU003784"/>
    </source>
</evidence>
<evidence type="ECO:0000256" key="11">
    <source>
        <dbReference type="RuleBase" id="RU003783"/>
    </source>
</evidence>
<comment type="caution">
    <text evidence="10">Lacks conserved residue(s) required for the propagation of feature annotation.</text>
</comment>
<dbReference type="SUPFAM" id="SSF52540">
    <property type="entry name" value="P-loop containing nucleoside triphosphate hydrolases"/>
    <property type="match status" value="2"/>
</dbReference>
<dbReference type="HAMAP" id="MF_00185">
    <property type="entry name" value="IPP_trans"/>
    <property type="match status" value="1"/>
</dbReference>
<evidence type="ECO:0000256" key="13">
    <source>
        <dbReference type="RuleBase" id="RU003785"/>
    </source>
</evidence>
<dbReference type="GO" id="GO:0052381">
    <property type="term" value="F:tRNA dimethylallyltransferase activity"/>
    <property type="evidence" value="ECO:0007669"/>
    <property type="project" value="UniProtKB-UniRule"/>
</dbReference>
<dbReference type="Gene3D" id="3.40.50.300">
    <property type="entry name" value="P-loop containing nucleotide triphosphate hydrolases"/>
    <property type="match status" value="1"/>
</dbReference>
<dbReference type="NCBIfam" id="TIGR00174">
    <property type="entry name" value="miaA"/>
    <property type="match status" value="1"/>
</dbReference>
<feature type="binding site" evidence="10">
    <location>
        <begin position="13"/>
        <end position="18"/>
    </location>
    <ligand>
        <name>substrate</name>
    </ligand>
</feature>
<dbReference type="PANTHER" id="PTHR11088">
    <property type="entry name" value="TRNA DIMETHYLALLYLTRANSFERASE"/>
    <property type="match status" value="1"/>
</dbReference>
<keyword evidence="6 10" id="KW-0547">Nucleotide-binding</keyword>
<feature type="region of interest" description="Interaction with substrate tRNA" evidence="10">
    <location>
        <begin position="36"/>
        <end position="39"/>
    </location>
</feature>
<dbReference type="GO" id="GO:0006400">
    <property type="term" value="P:tRNA modification"/>
    <property type="evidence" value="ECO:0007669"/>
    <property type="project" value="TreeGrafter"/>
</dbReference>
<reference evidence="14 15" key="1">
    <citation type="submission" date="2016-11" db="EMBL/GenBank/DDBJ databases">
        <authorList>
            <person name="Jaros S."/>
            <person name="Januszkiewicz K."/>
            <person name="Wedrychowicz H."/>
        </authorList>
    </citation>
    <scope>NUCLEOTIDE SEQUENCE [LARGE SCALE GENOMIC DNA]</scope>
    <source>
        <strain evidence="14 15">DSM 15480</strain>
    </source>
</reference>
<dbReference type="Proteomes" id="UP000184301">
    <property type="component" value="Unassembled WGS sequence"/>
</dbReference>
<evidence type="ECO:0000313" key="14">
    <source>
        <dbReference type="EMBL" id="SHJ90456.1"/>
    </source>
</evidence>
<evidence type="ECO:0000256" key="3">
    <source>
        <dbReference type="ARBA" id="ARBA00005842"/>
    </source>
</evidence>
<organism evidence="14 15">
    <name type="scientific">Hespellia stercorisuis DSM 15480</name>
    <dbReference type="NCBI Taxonomy" id="1121950"/>
    <lineage>
        <taxon>Bacteria</taxon>
        <taxon>Bacillati</taxon>
        <taxon>Bacillota</taxon>
        <taxon>Clostridia</taxon>
        <taxon>Lachnospirales</taxon>
        <taxon>Lachnospiraceae</taxon>
        <taxon>Hespellia</taxon>
    </lineage>
</organism>
<proteinExistence type="inferred from homology"/>
<comment type="catalytic activity">
    <reaction evidence="9 10 11">
        <text>adenosine(37) in tRNA + dimethylallyl diphosphate = N(6)-dimethylallyladenosine(37) in tRNA + diphosphate</text>
        <dbReference type="Rhea" id="RHEA:26482"/>
        <dbReference type="Rhea" id="RHEA-COMP:10162"/>
        <dbReference type="Rhea" id="RHEA-COMP:10375"/>
        <dbReference type="ChEBI" id="CHEBI:33019"/>
        <dbReference type="ChEBI" id="CHEBI:57623"/>
        <dbReference type="ChEBI" id="CHEBI:74411"/>
        <dbReference type="ChEBI" id="CHEBI:74415"/>
        <dbReference type="EC" id="2.5.1.75"/>
    </reaction>
</comment>
<dbReference type="EC" id="2.5.1.75" evidence="10"/>
<evidence type="ECO:0000313" key="15">
    <source>
        <dbReference type="Proteomes" id="UP000184301"/>
    </source>
</evidence>
<dbReference type="InterPro" id="IPR018022">
    <property type="entry name" value="IPT"/>
</dbReference>
<name>A0A1M6N468_9FIRM</name>
<feature type="binding site" evidence="10">
    <location>
        <begin position="11"/>
        <end position="18"/>
    </location>
    <ligand>
        <name>ATP</name>
        <dbReference type="ChEBI" id="CHEBI:30616"/>
    </ligand>
</feature>
<dbReference type="STRING" id="1121950.SAMN02745243_01706"/>
<evidence type="ECO:0000256" key="2">
    <source>
        <dbReference type="ARBA" id="ARBA00003213"/>
    </source>
</evidence>
<feature type="site" description="Interaction with substrate tRNA" evidence="10">
    <location>
        <position position="102"/>
    </location>
</feature>
<evidence type="ECO:0000256" key="9">
    <source>
        <dbReference type="ARBA" id="ARBA00049563"/>
    </source>
</evidence>
<dbReference type="GO" id="GO:0005524">
    <property type="term" value="F:ATP binding"/>
    <property type="evidence" value="ECO:0007669"/>
    <property type="project" value="UniProtKB-UniRule"/>
</dbReference>
<dbReference type="AlphaFoldDB" id="A0A1M6N468"/>
<dbReference type="OrthoDB" id="9776390at2"/>
<comment type="subunit">
    <text evidence="10">Monomer.</text>
</comment>
<sequence length="323" mass="37194">MTSKPMIILTGPTAVGKTKASISLAKAIGGEIISADSMQVYRLMDIGSAKITPEEMDGVPHYLVDVLDPTEDFNVVRFQQMAKSALDQIYANHHIPIIVGGTGFYIQALLYDIDFTSNPSDTSYRTELEELAQEKGAGYLHDQLRLVDPKAADDIHENNVKRVIRALEFYMQTGTRISEHNEQERKRTAPYNFAYFVLNDERSHLYERIDRRVDQMMEQGLVAEVDRLRSMGMNRQMVSMQGLGYKEILTYLDGECTLDEAVYIIKRETRHFAKRQITWFKREKDVTWINKQDYDYDETTILRAMLEILQNRKICGIAEDSKI</sequence>